<protein>
    <recommendedName>
        <fullName evidence="4">Lipoprotein</fullName>
    </recommendedName>
</protein>
<gene>
    <name evidence="2" type="ORF">MTE01_02720</name>
</gene>
<reference evidence="2 3" key="1">
    <citation type="submission" date="2019-06" db="EMBL/GenBank/DDBJ databases">
        <title>Whole genome shotgun sequence of Microbacterium testaceum NBRC 12675.</title>
        <authorList>
            <person name="Hosoyama A."/>
            <person name="Uohara A."/>
            <person name="Ohji S."/>
            <person name="Ichikawa N."/>
        </authorList>
    </citation>
    <scope>NUCLEOTIDE SEQUENCE [LARGE SCALE GENOMIC DNA]</scope>
    <source>
        <strain evidence="2 3">NBRC 12675</strain>
    </source>
</reference>
<name>A0A4Y3QH77_MICTE</name>
<evidence type="ECO:0000313" key="3">
    <source>
        <dbReference type="Proteomes" id="UP000319525"/>
    </source>
</evidence>
<keyword evidence="1" id="KW-0732">Signal</keyword>
<dbReference type="RefSeq" id="WP_141375303.1">
    <property type="nucleotide sequence ID" value="NZ_BJML01000001.1"/>
</dbReference>
<proteinExistence type="predicted"/>
<sequence>MTSHRTSPLLLALAVAAGGALSLSLAGCTGIQEAFSQEVTAEYTDAADLAARADTTVPWLPADATAIVLKTKRDGEVATAMTRSGSALDPKTCVEVERQSAPTVHLDDAPDVYATSRVFACGAWSVIATDAGWYGWTPNSPGEKEQSPTGS</sequence>
<evidence type="ECO:0000256" key="1">
    <source>
        <dbReference type="SAM" id="SignalP"/>
    </source>
</evidence>
<feature type="chain" id="PRO_5039319795" description="Lipoprotein" evidence="1">
    <location>
        <begin position="27"/>
        <end position="151"/>
    </location>
</feature>
<dbReference type="GeneID" id="57142985"/>
<accession>A0A4Y3QH77</accession>
<dbReference type="PROSITE" id="PS51257">
    <property type="entry name" value="PROKAR_LIPOPROTEIN"/>
    <property type="match status" value="1"/>
</dbReference>
<organism evidence="2 3">
    <name type="scientific">Microbacterium testaceum</name>
    <name type="common">Aureobacterium testaceum</name>
    <name type="synonym">Brevibacterium testaceum</name>
    <dbReference type="NCBI Taxonomy" id="2033"/>
    <lineage>
        <taxon>Bacteria</taxon>
        <taxon>Bacillati</taxon>
        <taxon>Actinomycetota</taxon>
        <taxon>Actinomycetes</taxon>
        <taxon>Micrococcales</taxon>
        <taxon>Microbacteriaceae</taxon>
        <taxon>Microbacterium</taxon>
    </lineage>
</organism>
<dbReference type="OrthoDB" id="5116543at2"/>
<dbReference type="AlphaFoldDB" id="A0A4Y3QH77"/>
<dbReference type="Proteomes" id="UP000319525">
    <property type="component" value="Unassembled WGS sequence"/>
</dbReference>
<feature type="signal peptide" evidence="1">
    <location>
        <begin position="1"/>
        <end position="26"/>
    </location>
</feature>
<dbReference type="EMBL" id="BJML01000001">
    <property type="protein sequence ID" value="GEB44327.1"/>
    <property type="molecule type" value="Genomic_DNA"/>
</dbReference>
<comment type="caution">
    <text evidence="2">The sequence shown here is derived from an EMBL/GenBank/DDBJ whole genome shotgun (WGS) entry which is preliminary data.</text>
</comment>
<evidence type="ECO:0008006" key="4">
    <source>
        <dbReference type="Google" id="ProtNLM"/>
    </source>
</evidence>
<evidence type="ECO:0000313" key="2">
    <source>
        <dbReference type="EMBL" id="GEB44327.1"/>
    </source>
</evidence>